<dbReference type="Pfam" id="PF00743">
    <property type="entry name" value="FMO-like"/>
    <property type="match status" value="1"/>
</dbReference>
<dbReference type="PROSITE" id="PS51819">
    <property type="entry name" value="VOC"/>
    <property type="match status" value="1"/>
</dbReference>
<proteinExistence type="inferred from homology"/>
<dbReference type="Proteomes" id="UP000273307">
    <property type="component" value="Unassembled WGS sequence"/>
</dbReference>
<reference evidence="7 8" key="1">
    <citation type="submission" date="2018-09" db="EMBL/GenBank/DDBJ databases">
        <authorList>
            <person name="Tagini F."/>
        </authorList>
    </citation>
    <scope>NUCLEOTIDE SEQUENCE [LARGE SCALE GENOMIC DNA]</scope>
    <source>
        <strain evidence="7 8">MK136</strain>
    </source>
</reference>
<keyword evidence="7" id="KW-0503">Monooxygenase</keyword>
<dbReference type="EMBL" id="UPHP01000013">
    <property type="protein sequence ID" value="VBA34098.1"/>
    <property type="molecule type" value="Genomic_DNA"/>
</dbReference>
<keyword evidence="3" id="KW-0479">Metal-binding</keyword>
<dbReference type="InterPro" id="IPR004360">
    <property type="entry name" value="Glyas_Fos-R_dOase_dom"/>
</dbReference>
<evidence type="ECO:0000256" key="1">
    <source>
        <dbReference type="ARBA" id="ARBA00010139"/>
    </source>
</evidence>
<dbReference type="InterPro" id="IPR051209">
    <property type="entry name" value="FAD-bind_Monooxygenase_sf"/>
</dbReference>
<name>A0A498PRB8_9MYCO</name>
<dbReference type="Gene3D" id="3.50.50.60">
    <property type="entry name" value="FAD/NAD(P)-binding domain"/>
    <property type="match status" value="2"/>
</dbReference>
<sequence>MITGLAHTGVCVPDCAAAVAFYRDVLGLEVLSPPFVMAGNAIRDDMGELVSDPAMKAAIVGVGGDGDRVIEVIEYLNVDGCGQRTAAALSDHGLTHVGLICDDLDATRAELESKGVHFLVDGIAEVARGAHHLVRRPVGRGVHPRGEKPAGTTLFCAMGLKPRVAVIGAGAGGIAMGIQLADGGYDFTIFDRADGFGGTWRHNTFPGAACDVPSHLYSYSFAPNPRWSKTYANQPEILAYLEKVAAEHRLIGHLQPGTAVTTARWSDSRRRWTLHTDGGRQHEFDVVVSAVGMLDVPNIPDIPGARRFRGRQFHSARWDHGKSTAGERVASIGTGASAIQYVPAIAPQTAHLTVFQRTPIWISPRFDIPFTAEQQDLFERDPAAARQLRDEAFDSYESSSFDVDAAQTREATELARSYLRRKVADPELRAKLTPDYPVGCKRPLMSRDWYPTFSLPNVSLETTAIAELTDYGVRTVDGVEHRVDTVIYGTGFRAADYLASIDVYGTGGRRLRQDWRDGAEAYLGTLVTGYPNFFTLYGPNTNGVNSIIYIHEAQTTLVRRVLDVMVGRGARTVEVTPDAQRRYNDEIQAAMAGKVWLACANYFRHPSGKVVTQLPYSGRTFFERTRVMVAGDYWIH</sequence>
<dbReference type="GO" id="GO:0046872">
    <property type="term" value="F:metal ion binding"/>
    <property type="evidence" value="ECO:0007669"/>
    <property type="project" value="UniProtKB-KW"/>
</dbReference>
<dbReference type="SUPFAM" id="SSF54593">
    <property type="entry name" value="Glyoxalase/Bleomycin resistance protein/Dihydroxybiphenyl dioxygenase"/>
    <property type="match status" value="1"/>
</dbReference>
<dbReference type="GO" id="GO:0004499">
    <property type="term" value="F:N,N-dimethylaniline monooxygenase activity"/>
    <property type="evidence" value="ECO:0007669"/>
    <property type="project" value="InterPro"/>
</dbReference>
<feature type="domain" description="VOC" evidence="6">
    <location>
        <begin position="4"/>
        <end position="148"/>
    </location>
</feature>
<keyword evidence="8" id="KW-1185">Reference proteome</keyword>
<dbReference type="RefSeq" id="WP_244604911.1">
    <property type="nucleotide sequence ID" value="NZ_UPHP01000013.1"/>
</dbReference>
<dbReference type="EC" id="1.14.13.-" evidence="7"/>
<evidence type="ECO:0000256" key="3">
    <source>
        <dbReference type="ARBA" id="ARBA00022723"/>
    </source>
</evidence>
<dbReference type="InterPro" id="IPR036188">
    <property type="entry name" value="FAD/NAD-bd_sf"/>
</dbReference>
<gene>
    <name evidence="7" type="ORF">LAUMK136_00593</name>
</gene>
<keyword evidence="2" id="KW-0285">Flavoprotein</keyword>
<dbReference type="InterPro" id="IPR029068">
    <property type="entry name" value="Glyas_Bleomycin-R_OHBP_Dase"/>
</dbReference>
<protein>
    <submittedName>
        <fullName evidence="7">Baeyer-Villiger monooxygenase</fullName>
        <ecNumber evidence="7">1.14.13.-</ecNumber>
    </submittedName>
</protein>
<comment type="similarity">
    <text evidence="1">Belongs to the FAD-binding monooxygenase family.</text>
</comment>
<dbReference type="Gene3D" id="3.10.180.10">
    <property type="entry name" value="2,3-Dihydroxybiphenyl 1,2-Dioxygenase, domain 1"/>
    <property type="match status" value="1"/>
</dbReference>
<dbReference type="InterPro" id="IPR018146">
    <property type="entry name" value="Glyoxalase_1_CS"/>
</dbReference>
<dbReference type="GO" id="GO:0050661">
    <property type="term" value="F:NADP binding"/>
    <property type="evidence" value="ECO:0007669"/>
    <property type="project" value="InterPro"/>
</dbReference>
<dbReference type="GO" id="GO:0050660">
    <property type="term" value="F:flavin adenine dinucleotide binding"/>
    <property type="evidence" value="ECO:0007669"/>
    <property type="project" value="InterPro"/>
</dbReference>
<dbReference type="GO" id="GO:0004462">
    <property type="term" value="F:lactoylglutathione lyase activity"/>
    <property type="evidence" value="ECO:0007669"/>
    <property type="project" value="InterPro"/>
</dbReference>
<evidence type="ECO:0000256" key="5">
    <source>
        <dbReference type="ARBA" id="ARBA00023002"/>
    </source>
</evidence>
<dbReference type="PANTHER" id="PTHR42877">
    <property type="entry name" value="L-ORNITHINE N(5)-MONOOXYGENASE-RELATED"/>
    <property type="match status" value="1"/>
</dbReference>
<evidence type="ECO:0000256" key="2">
    <source>
        <dbReference type="ARBA" id="ARBA00022630"/>
    </source>
</evidence>
<evidence type="ECO:0000259" key="6">
    <source>
        <dbReference type="PROSITE" id="PS51819"/>
    </source>
</evidence>
<evidence type="ECO:0000313" key="8">
    <source>
        <dbReference type="Proteomes" id="UP000273307"/>
    </source>
</evidence>
<dbReference type="Pfam" id="PF00903">
    <property type="entry name" value="Glyoxalase"/>
    <property type="match status" value="1"/>
</dbReference>
<evidence type="ECO:0000313" key="7">
    <source>
        <dbReference type="EMBL" id="VBA34098.1"/>
    </source>
</evidence>
<keyword evidence="5 7" id="KW-0560">Oxidoreductase</keyword>
<dbReference type="InterPro" id="IPR020946">
    <property type="entry name" value="Flavin_mOase-like"/>
</dbReference>
<dbReference type="AlphaFoldDB" id="A0A498PRB8"/>
<organism evidence="7 8">
    <name type="scientific">Mycobacterium attenuatum</name>
    <dbReference type="NCBI Taxonomy" id="2341086"/>
    <lineage>
        <taxon>Bacteria</taxon>
        <taxon>Bacillati</taxon>
        <taxon>Actinomycetota</taxon>
        <taxon>Actinomycetes</taxon>
        <taxon>Mycobacteriales</taxon>
        <taxon>Mycobacteriaceae</taxon>
        <taxon>Mycobacterium</taxon>
    </lineage>
</organism>
<dbReference type="PROSITE" id="PS00934">
    <property type="entry name" value="GLYOXALASE_I_1"/>
    <property type="match status" value="1"/>
</dbReference>
<keyword evidence="4" id="KW-0274">FAD</keyword>
<dbReference type="SUPFAM" id="SSF51905">
    <property type="entry name" value="FAD/NAD(P)-binding domain"/>
    <property type="match status" value="2"/>
</dbReference>
<dbReference type="PANTHER" id="PTHR42877:SF4">
    <property type="entry name" value="FAD_NAD(P)-BINDING DOMAIN-CONTAINING PROTEIN-RELATED"/>
    <property type="match status" value="1"/>
</dbReference>
<dbReference type="InterPro" id="IPR037523">
    <property type="entry name" value="VOC_core"/>
</dbReference>
<evidence type="ECO:0000256" key="4">
    <source>
        <dbReference type="ARBA" id="ARBA00022827"/>
    </source>
</evidence>
<accession>A0A498PRB8</accession>